<evidence type="ECO:0000256" key="1">
    <source>
        <dbReference type="SAM" id="SignalP"/>
    </source>
</evidence>
<protein>
    <submittedName>
        <fullName evidence="2">Uncharacterized protein</fullName>
    </submittedName>
</protein>
<sequence length="205" mass="21108">MLAIGALSLALASAAYAAPTVVKHSTASWCTGLGGGAFDTAYNFTLAAYNTTSSNTNSTGVPLVLGQAGTSEQMASMVLSTYASYPYNDFPNFSLLQGALTPNAEATNGSVSAADTSVDAGNEPTFMVSSSTVPSAAQVYCAVADTDPEQSGQLPILAVNRETDQFSLCTSGTQTNVVYRASSNNESSYDYDSCYPVAIHVVGLN</sequence>
<gene>
    <name evidence="2" type="ORF">IEO21_07032</name>
</gene>
<proteinExistence type="predicted"/>
<evidence type="ECO:0000313" key="3">
    <source>
        <dbReference type="Proteomes" id="UP000639403"/>
    </source>
</evidence>
<comment type="caution">
    <text evidence="2">The sequence shown here is derived from an EMBL/GenBank/DDBJ whole genome shotgun (WGS) entry which is preliminary data.</text>
</comment>
<reference evidence="2" key="2">
    <citation type="journal article" name="Front. Microbiol.">
        <title>Degradative Capacity of Two Strains of Rhodonia placenta: From Phenotype to Genotype.</title>
        <authorList>
            <person name="Kolle M."/>
            <person name="Horta M.A.C."/>
            <person name="Nowrousian M."/>
            <person name="Ohm R.A."/>
            <person name="Benz J.P."/>
            <person name="Pilgard A."/>
        </authorList>
    </citation>
    <scope>NUCLEOTIDE SEQUENCE</scope>
    <source>
        <strain evidence="2">FPRL280</strain>
    </source>
</reference>
<accession>A0A8H7U0Q8</accession>
<dbReference type="AlphaFoldDB" id="A0A8H7U0Q8"/>
<dbReference type="Proteomes" id="UP000639403">
    <property type="component" value="Unassembled WGS sequence"/>
</dbReference>
<reference evidence="2" key="1">
    <citation type="submission" date="2020-11" db="EMBL/GenBank/DDBJ databases">
        <authorList>
            <person name="Koelle M."/>
            <person name="Horta M.A.C."/>
            <person name="Nowrousian M."/>
            <person name="Ohm R.A."/>
            <person name="Benz P."/>
            <person name="Pilgard A."/>
        </authorList>
    </citation>
    <scope>NUCLEOTIDE SEQUENCE</scope>
    <source>
        <strain evidence="2">FPRL280</strain>
    </source>
</reference>
<organism evidence="2 3">
    <name type="scientific">Rhodonia placenta</name>
    <dbReference type="NCBI Taxonomy" id="104341"/>
    <lineage>
        <taxon>Eukaryota</taxon>
        <taxon>Fungi</taxon>
        <taxon>Dikarya</taxon>
        <taxon>Basidiomycota</taxon>
        <taxon>Agaricomycotina</taxon>
        <taxon>Agaricomycetes</taxon>
        <taxon>Polyporales</taxon>
        <taxon>Adustoporiaceae</taxon>
        <taxon>Rhodonia</taxon>
    </lineage>
</organism>
<keyword evidence="1" id="KW-0732">Signal</keyword>
<evidence type="ECO:0000313" key="2">
    <source>
        <dbReference type="EMBL" id="KAF9810264.1"/>
    </source>
</evidence>
<feature type="chain" id="PRO_5034218442" evidence="1">
    <location>
        <begin position="18"/>
        <end position="205"/>
    </location>
</feature>
<feature type="signal peptide" evidence="1">
    <location>
        <begin position="1"/>
        <end position="17"/>
    </location>
</feature>
<dbReference type="EMBL" id="JADOXO010000181">
    <property type="protein sequence ID" value="KAF9810264.1"/>
    <property type="molecule type" value="Genomic_DNA"/>
</dbReference>
<name>A0A8H7U0Q8_9APHY</name>